<dbReference type="GeneID" id="30201151"/>
<dbReference type="GO" id="GO:0007005">
    <property type="term" value="P:mitochondrion organization"/>
    <property type="evidence" value="ECO:0007669"/>
    <property type="project" value="EnsemblFungi"/>
</dbReference>
<evidence type="ECO:0000313" key="3">
    <source>
        <dbReference type="EMBL" id="ODQ57140.1"/>
    </source>
</evidence>
<dbReference type="Proteomes" id="UP000094112">
    <property type="component" value="Unassembled WGS sequence"/>
</dbReference>
<dbReference type="CDD" id="cd13969">
    <property type="entry name" value="ADCK1-like"/>
    <property type="match status" value="1"/>
</dbReference>
<gene>
    <name evidence="3" type="ORF">WICANDRAFT_65401</name>
</gene>
<keyword evidence="4" id="KW-1185">Reference proteome</keyword>
<dbReference type="Pfam" id="PF03109">
    <property type="entry name" value="ABC1"/>
    <property type="match status" value="1"/>
</dbReference>
<feature type="domain" description="ABC1 atypical kinase-like" evidence="2">
    <location>
        <begin position="165"/>
        <end position="421"/>
    </location>
</feature>
<evidence type="ECO:0000313" key="4">
    <source>
        <dbReference type="Proteomes" id="UP000094112"/>
    </source>
</evidence>
<dbReference type="PANTHER" id="PTHR43173:SF19">
    <property type="entry name" value="AARF DOMAIN-CONTAINING PROTEIN KINASE 1"/>
    <property type="match status" value="1"/>
</dbReference>
<accession>A0A1E3NVW8</accession>
<dbReference type="STRING" id="683960.A0A1E3NVW8"/>
<dbReference type="RefSeq" id="XP_019036347.1">
    <property type="nucleotide sequence ID" value="XM_019183905.1"/>
</dbReference>
<dbReference type="PANTHER" id="PTHR43173">
    <property type="entry name" value="ABC1 FAMILY PROTEIN"/>
    <property type="match status" value="1"/>
</dbReference>
<dbReference type="GO" id="GO:0005743">
    <property type="term" value="C:mitochondrial inner membrane"/>
    <property type="evidence" value="ECO:0007669"/>
    <property type="project" value="EnsemblFungi"/>
</dbReference>
<dbReference type="InterPro" id="IPR004147">
    <property type="entry name" value="ABC1_dom"/>
</dbReference>
<dbReference type="SUPFAM" id="SSF56112">
    <property type="entry name" value="Protein kinase-like (PK-like)"/>
    <property type="match status" value="1"/>
</dbReference>
<sequence>MFKRQFICRFTYQKPSLVRQNLRNLSQQIPKNSQPSTTTTSSSWSFKSHSKKYIFFGILGAGTITYFSNDTFHDGVRHTYLTAGRVSVVTWATLQCFYHYRKVLNSSHESKTEYYDDLSKCHLKCAKITLKALEKNGGIYIKLGQHISAMTYLLPREWTDTMIPLQDKCPESTFEEIEQLIKTDLGLPIEDLFSSFDKSPIGVASLAQVHIGVLKATGEKVAVKCQHPSLKQFVPLDIYLTQSVFTALDKVFPDYPLVWLGDELQSSIYVELNFNKEAENAIKTSEYFENFQKETALRIPKIVSSSNRVLIMEYIGGARLDNLDYMSEHHISRSEVSSCLSHIFNNMIFTPGVGVHCDPHGGNLAIRPKPATDANPSNTHNFEIILYDHGLYRNVPTQMRRDYAHFWLALLDKDQEKMQKYALKFAGITEEQFPLFAAAITGRDINTALNYDASKIRSDEEVKNMKDALAGGEMLTDLMKILSKIPRVVLLILKTNDLTRHLDETLQNPLGPERTFLILSNYCAKTTYAEECELSRKDSFIFKWFNYFKAWIKYQERSSQLFIYDLIMLFQNWIHS</sequence>
<evidence type="ECO:0000259" key="2">
    <source>
        <dbReference type="Pfam" id="PF03109"/>
    </source>
</evidence>
<comment type="similarity">
    <text evidence="1">Belongs to the protein kinase superfamily. ADCK protein kinase family.</text>
</comment>
<dbReference type="EMBL" id="KV454214">
    <property type="protein sequence ID" value="ODQ57140.1"/>
    <property type="molecule type" value="Genomic_DNA"/>
</dbReference>
<evidence type="ECO:0000256" key="1">
    <source>
        <dbReference type="ARBA" id="ARBA00009670"/>
    </source>
</evidence>
<dbReference type="InterPro" id="IPR011009">
    <property type="entry name" value="Kinase-like_dom_sf"/>
</dbReference>
<dbReference type="AlphaFoldDB" id="A0A1E3NVW8"/>
<dbReference type="GO" id="GO:0055088">
    <property type="term" value="P:lipid homeostasis"/>
    <property type="evidence" value="ECO:0007669"/>
    <property type="project" value="EnsemblFungi"/>
</dbReference>
<proteinExistence type="inferred from homology"/>
<dbReference type="InterPro" id="IPR045307">
    <property type="entry name" value="ADCK1_dom"/>
</dbReference>
<protein>
    <recommendedName>
        <fullName evidence="2">ABC1 atypical kinase-like domain-containing protein</fullName>
    </recommendedName>
</protein>
<organism evidence="3 4">
    <name type="scientific">Wickerhamomyces anomalus (strain ATCC 58044 / CBS 1984 / NCYC 433 / NRRL Y-366-8)</name>
    <name type="common">Yeast</name>
    <name type="synonym">Hansenula anomala</name>
    <dbReference type="NCBI Taxonomy" id="683960"/>
    <lineage>
        <taxon>Eukaryota</taxon>
        <taxon>Fungi</taxon>
        <taxon>Dikarya</taxon>
        <taxon>Ascomycota</taxon>
        <taxon>Saccharomycotina</taxon>
        <taxon>Saccharomycetes</taxon>
        <taxon>Phaffomycetales</taxon>
        <taxon>Wickerhamomycetaceae</taxon>
        <taxon>Wickerhamomyces</taxon>
    </lineage>
</organism>
<name>A0A1E3NVW8_WICAA</name>
<dbReference type="OrthoDB" id="427480at2759"/>
<dbReference type="InterPro" id="IPR051130">
    <property type="entry name" value="Mito_struct-func_regulator"/>
</dbReference>
<reference evidence="3 4" key="1">
    <citation type="journal article" date="2016" name="Proc. Natl. Acad. Sci. U.S.A.">
        <title>Comparative genomics of biotechnologically important yeasts.</title>
        <authorList>
            <person name="Riley R."/>
            <person name="Haridas S."/>
            <person name="Wolfe K.H."/>
            <person name="Lopes M.R."/>
            <person name="Hittinger C.T."/>
            <person name="Goeker M."/>
            <person name="Salamov A.A."/>
            <person name="Wisecaver J.H."/>
            <person name="Long T.M."/>
            <person name="Calvey C.H."/>
            <person name="Aerts A.L."/>
            <person name="Barry K.W."/>
            <person name="Choi C."/>
            <person name="Clum A."/>
            <person name="Coughlan A.Y."/>
            <person name="Deshpande S."/>
            <person name="Douglass A.P."/>
            <person name="Hanson S.J."/>
            <person name="Klenk H.-P."/>
            <person name="LaButti K.M."/>
            <person name="Lapidus A."/>
            <person name="Lindquist E.A."/>
            <person name="Lipzen A.M."/>
            <person name="Meier-Kolthoff J.P."/>
            <person name="Ohm R.A."/>
            <person name="Otillar R.P."/>
            <person name="Pangilinan J.L."/>
            <person name="Peng Y."/>
            <person name="Rokas A."/>
            <person name="Rosa C.A."/>
            <person name="Scheuner C."/>
            <person name="Sibirny A.A."/>
            <person name="Slot J.C."/>
            <person name="Stielow J.B."/>
            <person name="Sun H."/>
            <person name="Kurtzman C.P."/>
            <person name="Blackwell M."/>
            <person name="Grigoriev I.V."/>
            <person name="Jeffries T.W."/>
        </authorList>
    </citation>
    <scope>NUCLEOTIDE SEQUENCE [LARGE SCALE GENOMIC DNA]</scope>
    <source>
        <strain evidence="4">ATCC 58044 / CBS 1984 / NCYC 433 / NRRL Y-366-8</strain>
    </source>
</reference>